<dbReference type="GO" id="GO:0006265">
    <property type="term" value="P:DNA topological change"/>
    <property type="evidence" value="ECO:0007669"/>
    <property type="project" value="InterPro"/>
</dbReference>
<dbReference type="EMBL" id="JAAKZG010000024">
    <property type="protein sequence ID" value="NGN45069.1"/>
    <property type="molecule type" value="Genomic_DNA"/>
</dbReference>
<keyword evidence="4" id="KW-0799">Topoisomerase</keyword>
<comment type="caution">
    <text evidence="9">The sequence shown here is derived from an EMBL/GenBank/DDBJ whole genome shotgun (WGS) entry which is preliminary data.</text>
</comment>
<keyword evidence="10" id="KW-1185">Reference proteome</keyword>
<protein>
    <recommendedName>
        <fullName evidence="3">DNA topoisomerase</fullName>
        <ecNumber evidence="3">5.6.2.1</ecNumber>
    </recommendedName>
</protein>
<comment type="catalytic activity">
    <reaction evidence="1">
        <text>ATP-independent breakage of single-stranded DNA, followed by passage and rejoining.</text>
        <dbReference type="EC" id="5.6.2.1"/>
    </reaction>
</comment>
<dbReference type="Pfam" id="PF01028">
    <property type="entry name" value="Topoisom_I"/>
    <property type="match status" value="1"/>
</dbReference>
<evidence type="ECO:0000256" key="3">
    <source>
        <dbReference type="ARBA" id="ARBA00012891"/>
    </source>
</evidence>
<dbReference type="AlphaFoldDB" id="A0A7C9VGR9"/>
<accession>A0A7C9VGR9</accession>
<feature type="domain" description="DNA topoisomerase I catalytic core eukaryotic-type" evidence="7">
    <location>
        <begin position="97"/>
        <end position="310"/>
    </location>
</feature>
<evidence type="ECO:0000259" key="8">
    <source>
        <dbReference type="Pfam" id="PF21338"/>
    </source>
</evidence>
<evidence type="ECO:0000259" key="7">
    <source>
        <dbReference type="Pfam" id="PF01028"/>
    </source>
</evidence>
<name>A0A7C9VGR9_9HYPH</name>
<dbReference type="PROSITE" id="PS52038">
    <property type="entry name" value="TOPO_IB_2"/>
    <property type="match status" value="1"/>
</dbReference>
<gene>
    <name evidence="9" type="ORF">G6N74_28855</name>
</gene>
<evidence type="ECO:0000256" key="6">
    <source>
        <dbReference type="ARBA" id="ARBA00023235"/>
    </source>
</evidence>
<reference evidence="9 10" key="1">
    <citation type="submission" date="2020-02" db="EMBL/GenBank/DDBJ databases">
        <title>Genome sequence of the type strain CGMCC 1.15528 of Mesorhizobium zhangyense.</title>
        <authorList>
            <person name="Gao J."/>
            <person name="Sun J."/>
        </authorList>
    </citation>
    <scope>NUCLEOTIDE SEQUENCE [LARGE SCALE GENOMIC DNA]</scope>
    <source>
        <strain evidence="9 10">CGMCC 1.15528</strain>
    </source>
</reference>
<feature type="domain" description="DNA topoisomerase IB N-terminal" evidence="8">
    <location>
        <begin position="33"/>
        <end position="81"/>
    </location>
</feature>
<dbReference type="EC" id="5.6.2.1" evidence="3"/>
<dbReference type="InterPro" id="IPR001631">
    <property type="entry name" value="TopoI"/>
</dbReference>
<dbReference type="GO" id="GO:0003917">
    <property type="term" value="F:DNA topoisomerase type I (single strand cut, ATP-independent) activity"/>
    <property type="evidence" value="ECO:0007669"/>
    <property type="project" value="UniProtKB-EC"/>
</dbReference>
<evidence type="ECO:0000256" key="2">
    <source>
        <dbReference type="ARBA" id="ARBA00006645"/>
    </source>
</evidence>
<sequence length="354" mass="40239">MNEIARQGQTEFAGLTYGDDSGRGIHRRRSGKGFHFIGVDGGTITDAKILHRIKSLAIPPAWKDVWISPKPTGHIQATGRDARGRKQYRYHSLWTACRDEVKYSSLVDFARALPQLRKHIEEDLRSRGLQRERVLASVIWLLDHALIRVGNTSYRRDNGSFGLTTLRDRHVDIDGSTLRFAFRGKSGKEWKLTISDRRVAKIVKSAQDLPGQHLFQYFDENGQRRPVESQDVNAYIRQKGGADFSSKHFRTWAATVAATCLLNDTDLPETKHETARALNAVIDTVAADLGNTRAICRKCYIHPATLKSWSEARLSEELSSIKIRQTPKGYTEDEYLVLKWLQKFHAPNDENKSK</sequence>
<evidence type="ECO:0000313" key="10">
    <source>
        <dbReference type="Proteomes" id="UP000481252"/>
    </source>
</evidence>
<evidence type="ECO:0000256" key="4">
    <source>
        <dbReference type="ARBA" id="ARBA00023029"/>
    </source>
</evidence>
<dbReference type="Gene3D" id="3.90.15.10">
    <property type="entry name" value="Topoisomerase I, Chain A, domain 3"/>
    <property type="match status" value="1"/>
</dbReference>
<organism evidence="9 10">
    <name type="scientific">Mesorhizobium zhangyense</name>
    <dbReference type="NCBI Taxonomy" id="1776730"/>
    <lineage>
        <taxon>Bacteria</taxon>
        <taxon>Pseudomonadati</taxon>
        <taxon>Pseudomonadota</taxon>
        <taxon>Alphaproteobacteria</taxon>
        <taxon>Hyphomicrobiales</taxon>
        <taxon>Phyllobacteriaceae</taxon>
        <taxon>Mesorhizobium</taxon>
    </lineage>
</organism>
<dbReference type="InterPro" id="IPR049331">
    <property type="entry name" value="Top1B_N_bact"/>
</dbReference>
<dbReference type="RefSeq" id="WP_165121441.1">
    <property type="nucleotide sequence ID" value="NZ_JAAKZG010000024.1"/>
</dbReference>
<dbReference type="SUPFAM" id="SSF56349">
    <property type="entry name" value="DNA breaking-rejoining enzymes"/>
    <property type="match status" value="1"/>
</dbReference>
<dbReference type="Pfam" id="PF21338">
    <property type="entry name" value="Top1B_N_bact"/>
    <property type="match status" value="1"/>
</dbReference>
<keyword evidence="6 9" id="KW-0413">Isomerase</keyword>
<dbReference type="InterPro" id="IPR011010">
    <property type="entry name" value="DNA_brk_join_enz"/>
</dbReference>
<proteinExistence type="inferred from homology"/>
<dbReference type="Gene3D" id="3.30.66.10">
    <property type="entry name" value="DNA topoisomerase I domain"/>
    <property type="match status" value="1"/>
</dbReference>
<dbReference type="InterPro" id="IPR013500">
    <property type="entry name" value="TopoI_cat_euk"/>
</dbReference>
<dbReference type="Proteomes" id="UP000481252">
    <property type="component" value="Unassembled WGS sequence"/>
</dbReference>
<dbReference type="InterPro" id="IPR035447">
    <property type="entry name" value="DNA_topo_I_N_sf"/>
</dbReference>
<comment type="similarity">
    <text evidence="2">Belongs to the type IB topoisomerase family.</text>
</comment>
<dbReference type="PRINTS" id="PR00416">
    <property type="entry name" value="EUTPISMRASEI"/>
</dbReference>
<evidence type="ECO:0000256" key="1">
    <source>
        <dbReference type="ARBA" id="ARBA00000213"/>
    </source>
</evidence>
<dbReference type="InterPro" id="IPR014711">
    <property type="entry name" value="TopoI_cat_a-hlx-sub_euk"/>
</dbReference>
<evidence type="ECO:0000256" key="5">
    <source>
        <dbReference type="ARBA" id="ARBA00023125"/>
    </source>
</evidence>
<dbReference type="GO" id="GO:0003677">
    <property type="term" value="F:DNA binding"/>
    <property type="evidence" value="ECO:0007669"/>
    <property type="project" value="UniProtKB-KW"/>
</dbReference>
<dbReference type="SUPFAM" id="SSF55869">
    <property type="entry name" value="DNA topoisomerase I domain"/>
    <property type="match status" value="1"/>
</dbReference>
<dbReference type="Gene3D" id="1.10.132.120">
    <property type="match status" value="1"/>
</dbReference>
<keyword evidence="5" id="KW-0238">DNA-binding</keyword>
<evidence type="ECO:0000313" key="9">
    <source>
        <dbReference type="EMBL" id="NGN45069.1"/>
    </source>
</evidence>